<reference evidence="1" key="1">
    <citation type="submission" date="2022-08" db="EMBL/GenBank/DDBJ databases">
        <title>Genome sequencing of Pelomonas sp. UHG3.</title>
        <authorList>
            <person name="So Y."/>
        </authorList>
    </citation>
    <scope>NUCLEOTIDE SEQUENCE</scope>
    <source>
        <strain evidence="1">UHG3</strain>
    </source>
</reference>
<evidence type="ECO:0000313" key="1">
    <source>
        <dbReference type="EMBL" id="MCY4744006.1"/>
    </source>
</evidence>
<accession>A0ACC6C6G8</accession>
<proteinExistence type="predicted"/>
<sequence>MLQDKVALITGAASGIGRAVALTLAREGARVVVSDVDAEGGRETVALIARQAGVASFCAADVSRAEDCRTLVAHAVQTFGRLDIACNNAGIGGELAPTADYPDEAWERVVAVNLSGVFYGMKHQIGQMRRQDGGGAIVNITSILGQVGFANAPAYTAAKHGVVGLTRTAALEYGASGIRINAVGPGFIHTPMIERLEQDPATQSELVALHPLGRLGQPQEVAELVLWLASPRASFVTGSYHAVDGGYLAR</sequence>
<dbReference type="Proteomes" id="UP001076464">
    <property type="component" value="Unassembled WGS sequence"/>
</dbReference>
<evidence type="ECO:0000313" key="2">
    <source>
        <dbReference type="Proteomes" id="UP001076464"/>
    </source>
</evidence>
<keyword evidence="2" id="KW-1185">Reference proteome</keyword>
<name>A0ACC6C6G8_9BURK</name>
<comment type="caution">
    <text evidence="1">The sequence shown here is derived from an EMBL/GenBank/DDBJ whole genome shotgun (WGS) entry which is preliminary data.</text>
</comment>
<protein>
    <submittedName>
        <fullName evidence="1">SDR family oxidoreductase</fullName>
    </submittedName>
</protein>
<dbReference type="EMBL" id="JAPPUY010000001">
    <property type="protein sequence ID" value="MCY4744006.1"/>
    <property type="molecule type" value="Genomic_DNA"/>
</dbReference>
<organism evidence="1 2">
    <name type="scientific">Roseateles hydrophilus</name>
    <dbReference type="NCBI Taxonomy" id="2975054"/>
    <lineage>
        <taxon>Bacteria</taxon>
        <taxon>Pseudomonadati</taxon>
        <taxon>Pseudomonadota</taxon>
        <taxon>Betaproteobacteria</taxon>
        <taxon>Burkholderiales</taxon>
        <taxon>Sphaerotilaceae</taxon>
        <taxon>Roseateles</taxon>
    </lineage>
</organism>
<gene>
    <name evidence="1" type="ORF">NYO99_03375</name>
</gene>